<organism evidence="4 5">
    <name type="scientific">Bacillus thuringiensis subsp. medellin</name>
    <dbReference type="NCBI Taxonomy" id="79672"/>
    <lineage>
        <taxon>Bacteria</taxon>
        <taxon>Bacillati</taxon>
        <taxon>Bacillota</taxon>
        <taxon>Bacilli</taxon>
        <taxon>Bacillales</taxon>
        <taxon>Bacillaceae</taxon>
        <taxon>Bacillus</taxon>
        <taxon>Bacillus cereus group</taxon>
    </lineage>
</organism>
<evidence type="ECO:0000313" key="5">
    <source>
        <dbReference type="Proteomes" id="UP000195160"/>
    </source>
</evidence>
<dbReference type="EMBL" id="MOOV01000249">
    <property type="protein sequence ID" value="OUB88996.1"/>
    <property type="molecule type" value="Genomic_DNA"/>
</dbReference>
<dbReference type="AlphaFoldDB" id="A0A9X6MXT8"/>
<evidence type="ECO:0000256" key="1">
    <source>
        <dbReference type="ARBA" id="ARBA00006464"/>
    </source>
</evidence>
<evidence type="ECO:0000256" key="2">
    <source>
        <dbReference type="SAM" id="Phobius"/>
    </source>
</evidence>
<feature type="domain" description="Bacterial sugar transferase" evidence="3">
    <location>
        <begin position="27"/>
        <end position="206"/>
    </location>
</feature>
<dbReference type="RefSeq" id="WP_088069360.1">
    <property type="nucleotide sequence ID" value="NZ_MOOV01000249.1"/>
</dbReference>
<keyword evidence="2" id="KW-1133">Transmembrane helix</keyword>
<comment type="caution">
    <text evidence="4">The sequence shown here is derived from an EMBL/GenBank/DDBJ whole genome shotgun (WGS) entry which is preliminary data.</text>
</comment>
<dbReference type="PANTHER" id="PTHR30576">
    <property type="entry name" value="COLANIC BIOSYNTHESIS UDP-GLUCOSE LIPID CARRIER TRANSFERASE"/>
    <property type="match status" value="1"/>
</dbReference>
<reference evidence="4 5" key="1">
    <citation type="submission" date="2016-10" db="EMBL/GenBank/DDBJ databases">
        <title>Comparative genomics of Bacillus thuringiensis reveals a path to pathogens against multiple invertebrate hosts.</title>
        <authorList>
            <person name="Zheng J."/>
            <person name="Gao Q."/>
            <person name="Liu H."/>
            <person name="Peng D."/>
            <person name="Ruan L."/>
            <person name="Sun M."/>
        </authorList>
    </citation>
    <scope>NUCLEOTIDE SEQUENCE [LARGE SCALE GENOMIC DNA]</scope>
    <source>
        <strain evidence="4">T30001</strain>
    </source>
</reference>
<protein>
    <recommendedName>
        <fullName evidence="3">Bacterial sugar transferase domain-containing protein</fullName>
    </recommendedName>
</protein>
<comment type="similarity">
    <text evidence="1">Belongs to the bacterial sugar transferase family.</text>
</comment>
<sequence>MADDITQTKSTPTVIQNNKSILYQVGKRTFDVIFSLFMLVIILPILSLFCVIIPLESPGSPFFCQERLGKNGKRYIIYKLRSMCKNAEPNGPQWAQQDDERITKIGKFIRRTRIDELPQFINILKGDMSIVGPRPERQFFYDKFKECIPDYKDRLVIKPGLTGWAQINGGYNITPQKKLSYDLNYIKHRTFRLDLYIIYKTIFIILSGDGAR</sequence>
<proteinExistence type="inferred from homology"/>
<keyword evidence="2" id="KW-0812">Transmembrane</keyword>
<feature type="transmembrane region" description="Helical" evidence="2">
    <location>
        <begin position="32"/>
        <end position="55"/>
    </location>
</feature>
<dbReference type="GO" id="GO:0016780">
    <property type="term" value="F:phosphotransferase activity, for other substituted phosphate groups"/>
    <property type="evidence" value="ECO:0007669"/>
    <property type="project" value="TreeGrafter"/>
</dbReference>
<dbReference type="InterPro" id="IPR003362">
    <property type="entry name" value="Bact_transf"/>
</dbReference>
<dbReference type="Proteomes" id="UP000195160">
    <property type="component" value="Unassembled WGS sequence"/>
</dbReference>
<keyword evidence="2" id="KW-0472">Membrane</keyword>
<dbReference type="Pfam" id="PF02397">
    <property type="entry name" value="Bac_transf"/>
    <property type="match status" value="1"/>
</dbReference>
<accession>A0A9X6MXT8</accession>
<evidence type="ECO:0000259" key="3">
    <source>
        <dbReference type="Pfam" id="PF02397"/>
    </source>
</evidence>
<dbReference type="PANTHER" id="PTHR30576:SF0">
    <property type="entry name" value="UNDECAPRENYL-PHOSPHATE N-ACETYLGALACTOSAMINYL 1-PHOSPHATE TRANSFERASE-RELATED"/>
    <property type="match status" value="1"/>
</dbReference>
<evidence type="ECO:0000313" key="4">
    <source>
        <dbReference type="EMBL" id="OUB88996.1"/>
    </source>
</evidence>
<name>A0A9X6MXT8_BACTV</name>
<gene>
    <name evidence="4" type="ORF">BK784_27090</name>
</gene>